<dbReference type="EMBL" id="NEVM01000005">
    <property type="protein sequence ID" value="OZI30547.1"/>
    <property type="molecule type" value="Genomic_DNA"/>
</dbReference>
<evidence type="ECO:0000256" key="3">
    <source>
        <dbReference type="ARBA" id="ARBA00023125"/>
    </source>
</evidence>
<keyword evidence="2" id="KW-0067">ATP-binding</keyword>
<dbReference type="InterPro" id="IPR027417">
    <property type="entry name" value="P-loop_NTPase"/>
</dbReference>
<dbReference type="Pfam" id="PF00488">
    <property type="entry name" value="MutS_V"/>
    <property type="match status" value="1"/>
</dbReference>
<keyword evidence="3" id="KW-0238">DNA-binding</keyword>
<keyword evidence="6" id="KW-1185">Reference proteome</keyword>
<evidence type="ECO:0000256" key="2">
    <source>
        <dbReference type="ARBA" id="ARBA00022840"/>
    </source>
</evidence>
<dbReference type="Proteomes" id="UP000216020">
    <property type="component" value="Unassembled WGS sequence"/>
</dbReference>
<dbReference type="InterPro" id="IPR045076">
    <property type="entry name" value="MutS"/>
</dbReference>
<comment type="caution">
    <text evidence="5">The sequence shown here is derived from an EMBL/GenBank/DDBJ whole genome shotgun (WGS) entry which is preliminary data.</text>
</comment>
<dbReference type="GO" id="GO:0005829">
    <property type="term" value="C:cytosol"/>
    <property type="evidence" value="ECO:0007669"/>
    <property type="project" value="TreeGrafter"/>
</dbReference>
<dbReference type="GO" id="GO:0140664">
    <property type="term" value="F:ATP-dependent DNA damage sensor activity"/>
    <property type="evidence" value="ECO:0007669"/>
    <property type="project" value="InterPro"/>
</dbReference>
<dbReference type="PANTHER" id="PTHR11361">
    <property type="entry name" value="DNA MISMATCH REPAIR PROTEIN MUTS FAMILY MEMBER"/>
    <property type="match status" value="1"/>
</dbReference>
<dbReference type="RefSeq" id="WP_094854970.1">
    <property type="nucleotide sequence ID" value="NZ_NEVM01000005.1"/>
</dbReference>
<organism evidence="5 6">
    <name type="scientific">Bordetella genomosp. 10</name>
    <dbReference type="NCBI Taxonomy" id="1416804"/>
    <lineage>
        <taxon>Bacteria</taxon>
        <taxon>Pseudomonadati</taxon>
        <taxon>Pseudomonadota</taxon>
        <taxon>Betaproteobacteria</taxon>
        <taxon>Burkholderiales</taxon>
        <taxon>Alcaligenaceae</taxon>
        <taxon>Bordetella</taxon>
    </lineage>
</organism>
<dbReference type="InterPro" id="IPR000432">
    <property type="entry name" value="DNA_mismatch_repair_MutS_C"/>
</dbReference>
<dbReference type="Gene3D" id="3.40.50.300">
    <property type="entry name" value="P-loop containing nucleotide triphosphate hydrolases"/>
    <property type="match status" value="1"/>
</dbReference>
<keyword evidence="1" id="KW-0547">Nucleotide-binding</keyword>
<evidence type="ECO:0000256" key="1">
    <source>
        <dbReference type="ARBA" id="ARBA00022741"/>
    </source>
</evidence>
<accession>A0A261S0L2</accession>
<proteinExistence type="predicted"/>
<dbReference type="PANTHER" id="PTHR11361:SF34">
    <property type="entry name" value="DNA MISMATCH REPAIR PROTEIN MSH1, MITOCHONDRIAL"/>
    <property type="match status" value="1"/>
</dbReference>
<gene>
    <name evidence="5" type="ORF">CAL29_21255</name>
</gene>
<protein>
    <recommendedName>
        <fullName evidence="4">DNA mismatch repair proteins mutS family domain-containing protein</fullName>
    </recommendedName>
</protein>
<dbReference type="AlphaFoldDB" id="A0A261S0L2"/>
<dbReference type="SUPFAM" id="SSF52540">
    <property type="entry name" value="P-loop containing nucleoside triphosphate hydrolases"/>
    <property type="match status" value="1"/>
</dbReference>
<name>A0A261S0L2_9BORD</name>
<reference evidence="6" key="1">
    <citation type="submission" date="2017-05" db="EMBL/GenBank/DDBJ databases">
        <title>Complete and WGS of Bordetella genogroups.</title>
        <authorList>
            <person name="Spilker T."/>
            <person name="Lipuma J."/>
        </authorList>
    </citation>
    <scope>NUCLEOTIDE SEQUENCE [LARGE SCALE GENOMIC DNA]</scope>
    <source>
        <strain evidence="6">AU16122</strain>
    </source>
</reference>
<dbReference type="GO" id="GO:0005524">
    <property type="term" value="F:ATP binding"/>
    <property type="evidence" value="ECO:0007669"/>
    <property type="project" value="UniProtKB-KW"/>
</dbReference>
<sequence>MPYYSVLFQDPAAADAVWAAPPPAPEFFGDLNLDQAVRHAISPREQYDLAPFFHAPLHSREDIAYRHEVFRDMEDASLVNDLERFTEAMRQMRTHAEQTAKLYHPLQRQRWFVETVLRYCKAALTLFDSLESAALRSHALLGLRDYLDGYLASPAFTGLHGTAQQVLNDLDGVAYTVQIDGPTFIVRNYEDEQDYSQVIASVFEKFRQGEVKDYRVEFRDYPDMNHIESQVLEFVAQLNPAIFARLAEFEAGHQDFQDTTVTRFDREVQFYLAYRELIARFETIDHGFCYPEISTDKTVRCVDGFDLALGWALLTAGKRVVRNDMALEHGERMIVVTGPNQGGKTTFARMFGQLHYLAALGCPVPATSATLYLCDRIFTHFEPQEDIGTLSGKLQDDLMRIRRILDEATPSSIVIMNEIFTSTTLADALFLSQRVLERAMALDLIGVWVTFIDEVASRDGRVVSMISTVNPAQPTQRTFKVVRGPAEGMAYALSLAAKYGLTFDRIRERIAS</sequence>
<dbReference type="SMART" id="SM00534">
    <property type="entry name" value="MUTSac"/>
    <property type="match status" value="1"/>
</dbReference>
<feature type="domain" description="DNA mismatch repair proteins mutS family" evidence="4">
    <location>
        <begin position="331"/>
        <end position="512"/>
    </location>
</feature>
<evidence type="ECO:0000313" key="5">
    <source>
        <dbReference type="EMBL" id="OZI30547.1"/>
    </source>
</evidence>
<evidence type="ECO:0000259" key="4">
    <source>
        <dbReference type="SMART" id="SM00534"/>
    </source>
</evidence>
<evidence type="ECO:0000313" key="6">
    <source>
        <dbReference type="Proteomes" id="UP000216020"/>
    </source>
</evidence>
<dbReference type="OrthoDB" id="9808166at2"/>
<dbReference type="GO" id="GO:0030983">
    <property type="term" value="F:mismatched DNA binding"/>
    <property type="evidence" value="ECO:0007669"/>
    <property type="project" value="InterPro"/>
</dbReference>
<dbReference type="GO" id="GO:0006298">
    <property type="term" value="P:mismatch repair"/>
    <property type="evidence" value="ECO:0007669"/>
    <property type="project" value="InterPro"/>
</dbReference>